<feature type="binding site" evidence="5">
    <location>
        <position position="188"/>
    </location>
    <ligand>
        <name>FMN</name>
        <dbReference type="ChEBI" id="CHEBI:58210"/>
    </ligand>
</feature>
<dbReference type="GO" id="GO:0008615">
    <property type="term" value="P:pyridoxine biosynthetic process"/>
    <property type="evidence" value="ECO:0007669"/>
    <property type="project" value="InterPro"/>
</dbReference>
<organism evidence="8 9">
    <name type="scientific">Micromonospora yangpuensis</name>
    <dbReference type="NCBI Taxonomy" id="683228"/>
    <lineage>
        <taxon>Bacteria</taxon>
        <taxon>Bacillati</taxon>
        <taxon>Actinomycetota</taxon>
        <taxon>Actinomycetes</taxon>
        <taxon>Micromonosporales</taxon>
        <taxon>Micromonosporaceae</taxon>
        <taxon>Micromonospora</taxon>
    </lineage>
</organism>
<evidence type="ECO:0000313" key="8">
    <source>
        <dbReference type="EMBL" id="SCL65776.1"/>
    </source>
</evidence>
<dbReference type="Proteomes" id="UP000198937">
    <property type="component" value="Unassembled WGS sequence"/>
</dbReference>
<keyword evidence="9" id="KW-1185">Reference proteome</keyword>
<dbReference type="PIRSF" id="PIRSF000190">
    <property type="entry name" value="Pyd_amn-ph_oxd"/>
    <property type="match status" value="1"/>
</dbReference>
<accession>A0A1C6VHF6</accession>
<feature type="binding site" evidence="5">
    <location>
        <position position="178"/>
    </location>
    <ligand>
        <name>FMN</name>
        <dbReference type="ChEBI" id="CHEBI:58210"/>
    </ligand>
</feature>
<keyword evidence="2" id="KW-0285">Flavoprotein</keyword>
<dbReference type="GO" id="GO:0004733">
    <property type="term" value="F:pyridoxamine phosphate oxidase activity"/>
    <property type="evidence" value="ECO:0007669"/>
    <property type="project" value="InterPro"/>
</dbReference>
<evidence type="ECO:0000259" key="7">
    <source>
        <dbReference type="Pfam" id="PF10590"/>
    </source>
</evidence>
<dbReference type="NCBIfam" id="NF038138">
    <property type="entry name" value="phena_PhzG"/>
    <property type="match status" value="1"/>
</dbReference>
<protein>
    <submittedName>
        <fullName evidence="8">Pyridoxamine 5'-phosphate oxidase</fullName>
    </submittedName>
</protein>
<dbReference type="STRING" id="683228.GA0070617_5863"/>
<evidence type="ECO:0000256" key="5">
    <source>
        <dbReference type="PIRSR" id="PIRSR000190-2"/>
    </source>
</evidence>
<dbReference type="InterPro" id="IPR053451">
    <property type="entry name" value="Phenazine_biosynth_oxidase"/>
</dbReference>
<keyword evidence="3 5" id="KW-0288">FMN</keyword>
<comment type="cofactor">
    <cofactor evidence="5">
        <name>FMN</name>
        <dbReference type="ChEBI" id="CHEBI:58210"/>
    </cofactor>
    <text evidence="5">Binds 1 FMN per subunit.</text>
</comment>
<feature type="binding site" evidence="5">
    <location>
        <position position="100"/>
    </location>
    <ligand>
        <name>FMN</name>
        <dbReference type="ChEBI" id="CHEBI:58210"/>
    </ligand>
</feature>
<feature type="domain" description="Pyridoxine 5'-phosphate oxidase dimerisation C-terminal" evidence="7">
    <location>
        <begin position="165"/>
        <end position="205"/>
    </location>
</feature>
<feature type="binding site" evidence="5">
    <location>
        <position position="78"/>
    </location>
    <ligand>
        <name>FMN</name>
        <dbReference type="ChEBI" id="CHEBI:58210"/>
    </ligand>
</feature>
<feature type="binding site" evidence="5">
    <location>
        <position position="77"/>
    </location>
    <ligand>
        <name>FMN</name>
        <dbReference type="ChEBI" id="CHEBI:58210"/>
    </ligand>
</feature>
<dbReference type="Pfam" id="PF01243">
    <property type="entry name" value="PNPOx_N"/>
    <property type="match status" value="1"/>
</dbReference>
<reference evidence="8 9" key="1">
    <citation type="submission" date="2016-06" db="EMBL/GenBank/DDBJ databases">
        <authorList>
            <person name="Kjaerup R.B."/>
            <person name="Dalgaard T.S."/>
            <person name="Juul-Madsen H.R."/>
        </authorList>
    </citation>
    <scope>NUCLEOTIDE SEQUENCE [LARGE SCALE GENOMIC DNA]</scope>
    <source>
        <strain evidence="8 9">DSM 45577</strain>
    </source>
</reference>
<dbReference type="Gene3D" id="2.30.110.10">
    <property type="entry name" value="Electron Transport, Fmn-binding Protein, Chain A"/>
    <property type="match status" value="1"/>
</dbReference>
<sequence>MSTSAQQLGGNVFATPPDEPMGLLRSWLDAARADAVREPGALALATADADGRPSTRMVQVLAVRDTGLLFASHSGSRKGRELAANRWASGVLYWREVARQVVVSGPTGPLGADEADALWMARPVATHPMSVASQQSAPLSDENALREQARQLGDGGVPLPRPDAWLAYLLEPESVEFWESSPDRLHRRLRFDRDGTGWRSGRLQP</sequence>
<feature type="domain" description="Pyridoxamine 5'-phosphate oxidase N-terminal" evidence="6">
    <location>
        <begin position="30"/>
        <end position="146"/>
    </location>
</feature>
<name>A0A1C6VHF6_9ACTN</name>
<dbReference type="InterPro" id="IPR011576">
    <property type="entry name" value="Pyridox_Oxase_N"/>
</dbReference>
<dbReference type="PANTHER" id="PTHR10851:SF0">
    <property type="entry name" value="PYRIDOXINE-5'-PHOSPHATE OXIDASE"/>
    <property type="match status" value="1"/>
</dbReference>
<evidence type="ECO:0000256" key="4">
    <source>
        <dbReference type="ARBA" id="ARBA00023002"/>
    </source>
</evidence>
<dbReference type="GO" id="GO:0010181">
    <property type="term" value="F:FMN binding"/>
    <property type="evidence" value="ECO:0007669"/>
    <property type="project" value="InterPro"/>
</dbReference>
<evidence type="ECO:0000256" key="2">
    <source>
        <dbReference type="ARBA" id="ARBA00022630"/>
    </source>
</evidence>
<dbReference type="RefSeq" id="WP_217628895.1">
    <property type="nucleotide sequence ID" value="NZ_BMMJ01000003.1"/>
</dbReference>
<evidence type="ECO:0000256" key="3">
    <source>
        <dbReference type="ARBA" id="ARBA00022643"/>
    </source>
</evidence>
<comment type="similarity">
    <text evidence="1">Belongs to the pyridoxamine 5'-phosphate oxidase family.</text>
</comment>
<evidence type="ECO:0000259" key="6">
    <source>
        <dbReference type="Pfam" id="PF01243"/>
    </source>
</evidence>
<dbReference type="InterPro" id="IPR019576">
    <property type="entry name" value="Pyridoxamine_oxidase_dimer_C"/>
</dbReference>
<dbReference type="InterPro" id="IPR012349">
    <property type="entry name" value="Split_barrel_FMN-bd"/>
</dbReference>
<dbReference type="InterPro" id="IPR000659">
    <property type="entry name" value="Pyridox_Oxase"/>
</dbReference>
<dbReference type="Pfam" id="PF10590">
    <property type="entry name" value="PNP_phzG_C"/>
    <property type="match status" value="1"/>
</dbReference>
<dbReference type="PANTHER" id="PTHR10851">
    <property type="entry name" value="PYRIDOXINE-5-PHOSPHATE OXIDASE"/>
    <property type="match status" value="1"/>
</dbReference>
<proteinExistence type="inferred from homology"/>
<dbReference type="SUPFAM" id="SSF50475">
    <property type="entry name" value="FMN-binding split barrel"/>
    <property type="match status" value="1"/>
</dbReference>
<gene>
    <name evidence="8" type="ORF">GA0070617_5863</name>
</gene>
<dbReference type="AlphaFoldDB" id="A0A1C6VHF6"/>
<dbReference type="NCBIfam" id="NF004231">
    <property type="entry name" value="PRK05679.1"/>
    <property type="match status" value="1"/>
</dbReference>
<evidence type="ECO:0000313" key="9">
    <source>
        <dbReference type="Proteomes" id="UP000198937"/>
    </source>
</evidence>
<keyword evidence="4" id="KW-0560">Oxidoreductase</keyword>
<evidence type="ECO:0000256" key="1">
    <source>
        <dbReference type="ARBA" id="ARBA00007301"/>
    </source>
</evidence>
<dbReference type="EMBL" id="FMIA01000002">
    <property type="protein sequence ID" value="SCL65776.1"/>
    <property type="molecule type" value="Genomic_DNA"/>
</dbReference>
<feature type="binding site" evidence="5">
    <location>
        <begin position="135"/>
        <end position="136"/>
    </location>
    <ligand>
        <name>FMN</name>
        <dbReference type="ChEBI" id="CHEBI:58210"/>
    </ligand>
</feature>